<sequence>MTKAIENERWKVADRVADILSVDREACRRAFYREPEERVHEVVRWILSERDLPGYDPERTIEQWAREHCAGVYHENSRTDGLEHLEEILFRTALGRETAA</sequence>
<proteinExistence type="predicted"/>
<accession>A0A6J4QSL3</accession>
<name>A0A6J4QSL3_9ACTN</name>
<protein>
    <submittedName>
        <fullName evidence="1">Uncharacterized protein</fullName>
    </submittedName>
</protein>
<organism evidence="1">
    <name type="scientific">uncultured Rubrobacteraceae bacterium</name>
    <dbReference type="NCBI Taxonomy" id="349277"/>
    <lineage>
        <taxon>Bacteria</taxon>
        <taxon>Bacillati</taxon>
        <taxon>Actinomycetota</taxon>
        <taxon>Rubrobacteria</taxon>
        <taxon>Rubrobacterales</taxon>
        <taxon>Rubrobacteraceae</taxon>
        <taxon>environmental samples</taxon>
    </lineage>
</organism>
<reference evidence="1" key="1">
    <citation type="submission" date="2020-02" db="EMBL/GenBank/DDBJ databases">
        <authorList>
            <person name="Meier V. D."/>
        </authorList>
    </citation>
    <scope>NUCLEOTIDE SEQUENCE</scope>
    <source>
        <strain evidence="1">AVDCRST_MAG37</strain>
    </source>
</reference>
<gene>
    <name evidence="1" type="ORF">AVDCRST_MAG37-2681</name>
</gene>
<dbReference type="EMBL" id="CADCVD010000132">
    <property type="protein sequence ID" value="CAA9453833.1"/>
    <property type="molecule type" value="Genomic_DNA"/>
</dbReference>
<dbReference type="AlphaFoldDB" id="A0A6J4QSL3"/>
<evidence type="ECO:0000313" key="1">
    <source>
        <dbReference type="EMBL" id="CAA9453833.1"/>
    </source>
</evidence>